<reference evidence="2" key="1">
    <citation type="journal article" date="2019" name="Int. J. Syst. Evol. Microbiol.">
        <title>The Global Catalogue of Microorganisms (GCM) 10K type strain sequencing project: providing services to taxonomists for standard genome sequencing and annotation.</title>
        <authorList>
            <consortium name="The Broad Institute Genomics Platform"/>
            <consortium name="The Broad Institute Genome Sequencing Center for Infectious Disease"/>
            <person name="Wu L."/>
            <person name="Ma J."/>
        </authorList>
    </citation>
    <scope>NUCLEOTIDE SEQUENCE [LARGE SCALE GENOMIC DNA]</scope>
    <source>
        <strain evidence="2">XZYJT-10</strain>
    </source>
</reference>
<dbReference type="RefSeq" id="WP_378965905.1">
    <property type="nucleotide sequence ID" value="NZ_JBHTBJ010000005.1"/>
</dbReference>
<comment type="caution">
    <text evidence="1">The sequence shown here is derived from an EMBL/GenBank/DDBJ whole genome shotgun (WGS) entry which is preliminary data.</text>
</comment>
<evidence type="ECO:0000313" key="1">
    <source>
        <dbReference type="EMBL" id="MFC7274223.1"/>
    </source>
</evidence>
<sequence length="72" mass="7839">MQELGLIALFSDAATKMSHSALPDSPVIPERPPGRLRVRTAGALHRLADRLDGRRLIAAVGPVDRKQQVIEC</sequence>
<evidence type="ECO:0000313" key="2">
    <source>
        <dbReference type="Proteomes" id="UP001596548"/>
    </source>
</evidence>
<accession>A0ABW2HLX8</accession>
<organism evidence="1 2">
    <name type="scientific">Paractinoplanes rhizophilus</name>
    <dbReference type="NCBI Taxonomy" id="1416877"/>
    <lineage>
        <taxon>Bacteria</taxon>
        <taxon>Bacillati</taxon>
        <taxon>Actinomycetota</taxon>
        <taxon>Actinomycetes</taxon>
        <taxon>Micromonosporales</taxon>
        <taxon>Micromonosporaceae</taxon>
        <taxon>Paractinoplanes</taxon>
    </lineage>
</organism>
<dbReference type="EMBL" id="JBHTBJ010000005">
    <property type="protein sequence ID" value="MFC7274223.1"/>
    <property type="molecule type" value="Genomic_DNA"/>
</dbReference>
<protein>
    <submittedName>
        <fullName evidence="1">Uncharacterized protein</fullName>
    </submittedName>
</protein>
<proteinExistence type="predicted"/>
<gene>
    <name evidence="1" type="ORF">ACFQS1_09550</name>
</gene>
<keyword evidence="2" id="KW-1185">Reference proteome</keyword>
<name>A0ABW2HLX8_9ACTN</name>
<dbReference type="Proteomes" id="UP001596548">
    <property type="component" value="Unassembled WGS sequence"/>
</dbReference>